<comment type="catalytic activity">
    <reaction evidence="4">
        <text>2 cob(II)yrinate a,c diamide + reduced [electron-transfer flavoprotein] + 2 ATP = 2 adenosylcob(III)yrinate a,c-diamide + 2 triphosphate + oxidized [electron-transfer flavoprotein] + 3 H(+)</text>
        <dbReference type="Rhea" id="RHEA:11528"/>
        <dbReference type="Rhea" id="RHEA-COMP:10685"/>
        <dbReference type="Rhea" id="RHEA-COMP:10686"/>
        <dbReference type="ChEBI" id="CHEBI:15378"/>
        <dbReference type="ChEBI" id="CHEBI:18036"/>
        <dbReference type="ChEBI" id="CHEBI:30616"/>
        <dbReference type="ChEBI" id="CHEBI:57692"/>
        <dbReference type="ChEBI" id="CHEBI:58307"/>
        <dbReference type="ChEBI" id="CHEBI:58503"/>
        <dbReference type="ChEBI" id="CHEBI:58537"/>
        <dbReference type="EC" id="2.5.1.17"/>
    </reaction>
</comment>
<dbReference type="EC" id="2.5.1.17" evidence="4"/>
<dbReference type="AlphaFoldDB" id="A0A1G2F1T7"/>
<keyword evidence="2 4" id="KW-0547">Nucleotide-binding</keyword>
<dbReference type="SUPFAM" id="SSF89028">
    <property type="entry name" value="Cobalamin adenosyltransferase-like"/>
    <property type="match status" value="1"/>
</dbReference>
<protein>
    <recommendedName>
        <fullName evidence="4">Corrinoid adenosyltransferase</fullName>
        <ecNumber evidence="4">2.5.1.17</ecNumber>
    </recommendedName>
    <alternativeName>
        <fullName evidence="4">Cob(II)alamin adenosyltransferase</fullName>
    </alternativeName>
    <alternativeName>
        <fullName evidence="4">Cob(II)yrinic acid a,c-diamide adenosyltransferase</fullName>
    </alternativeName>
    <alternativeName>
        <fullName evidence="4">Cobinamide/cobalamin adenosyltransferase</fullName>
    </alternativeName>
</protein>
<dbReference type="Pfam" id="PF01923">
    <property type="entry name" value="Cob_adeno_trans"/>
    <property type="match status" value="1"/>
</dbReference>
<dbReference type="GO" id="GO:0009236">
    <property type="term" value="P:cobalamin biosynthetic process"/>
    <property type="evidence" value="ECO:0007669"/>
    <property type="project" value="UniProtKB-UniRule"/>
</dbReference>
<comment type="pathway">
    <text evidence="4">Cofactor biosynthesis; adenosylcobalamin biosynthesis; adenosylcobalamin from cob(II)yrinate a,c-diamide: step 2/7.</text>
</comment>
<dbReference type="InterPro" id="IPR016030">
    <property type="entry name" value="CblAdoTrfase-like"/>
</dbReference>
<comment type="caution">
    <text evidence="6">The sequence shown here is derived from an EMBL/GenBank/DDBJ whole genome shotgun (WGS) entry which is preliminary data.</text>
</comment>
<evidence type="ECO:0000256" key="3">
    <source>
        <dbReference type="ARBA" id="ARBA00022840"/>
    </source>
</evidence>
<dbReference type="NCBIfam" id="TIGR00636">
    <property type="entry name" value="PduO_Nterm"/>
    <property type="match status" value="1"/>
</dbReference>
<dbReference type="PANTHER" id="PTHR12213">
    <property type="entry name" value="CORRINOID ADENOSYLTRANSFERASE"/>
    <property type="match status" value="1"/>
</dbReference>
<evidence type="ECO:0000256" key="2">
    <source>
        <dbReference type="ARBA" id="ARBA00022741"/>
    </source>
</evidence>
<feature type="non-terminal residue" evidence="6">
    <location>
        <position position="162"/>
    </location>
</feature>
<dbReference type="EMBL" id="MHMS01000016">
    <property type="protein sequence ID" value="OGZ32034.1"/>
    <property type="molecule type" value="Genomic_DNA"/>
</dbReference>
<gene>
    <name evidence="6" type="ORF">A3H02_02945</name>
</gene>
<dbReference type="InterPro" id="IPR029499">
    <property type="entry name" value="PduO-typ"/>
</dbReference>
<keyword evidence="1 4" id="KW-0808">Transferase</keyword>
<sequence length="162" mass="18569">MKKRFHVKIYTKVGDRGYTTLYGGKKISKTQPLIELLAGIDELNSILGVAKAFSRENVLNKWLEMAQNDLFIIQAELGGFHVKPLKGYKIEKLEKIIDKLSVKIDLRGFVAPGGSKVGALLHFSRAICRRAEIQAVKYYKKHRFNPEILKYLNRLSDFLYIL</sequence>
<evidence type="ECO:0000259" key="5">
    <source>
        <dbReference type="Pfam" id="PF01923"/>
    </source>
</evidence>
<comment type="catalytic activity">
    <reaction evidence="4">
        <text>2 cob(II)alamin + reduced [electron-transfer flavoprotein] + 2 ATP = 2 adenosylcob(III)alamin + 2 triphosphate + oxidized [electron-transfer flavoprotein] + 3 H(+)</text>
        <dbReference type="Rhea" id="RHEA:28671"/>
        <dbReference type="Rhea" id="RHEA-COMP:10685"/>
        <dbReference type="Rhea" id="RHEA-COMP:10686"/>
        <dbReference type="ChEBI" id="CHEBI:15378"/>
        <dbReference type="ChEBI" id="CHEBI:16304"/>
        <dbReference type="ChEBI" id="CHEBI:18036"/>
        <dbReference type="ChEBI" id="CHEBI:18408"/>
        <dbReference type="ChEBI" id="CHEBI:30616"/>
        <dbReference type="ChEBI" id="CHEBI:57692"/>
        <dbReference type="ChEBI" id="CHEBI:58307"/>
        <dbReference type="EC" id="2.5.1.17"/>
    </reaction>
</comment>
<dbReference type="InterPro" id="IPR036451">
    <property type="entry name" value="CblAdoTrfase-like_sf"/>
</dbReference>
<accession>A0A1G2F1T7</accession>
<comment type="similarity">
    <text evidence="4">Belongs to the Cob(I)alamin adenosyltransferase family.</text>
</comment>
<evidence type="ECO:0000313" key="7">
    <source>
        <dbReference type="Proteomes" id="UP000176787"/>
    </source>
</evidence>
<dbReference type="Gene3D" id="1.20.1200.10">
    <property type="entry name" value="Cobalamin adenosyltransferase-like"/>
    <property type="match status" value="1"/>
</dbReference>
<dbReference type="PANTHER" id="PTHR12213:SF0">
    <property type="entry name" value="CORRINOID ADENOSYLTRANSFERASE MMAB"/>
    <property type="match status" value="1"/>
</dbReference>
<dbReference type="UniPathway" id="UPA00148">
    <property type="reaction ID" value="UER00233"/>
</dbReference>
<dbReference type="GO" id="GO:0008817">
    <property type="term" value="F:corrinoid adenosyltransferase activity"/>
    <property type="evidence" value="ECO:0007669"/>
    <property type="project" value="UniProtKB-UniRule"/>
</dbReference>
<dbReference type="Proteomes" id="UP000176787">
    <property type="component" value="Unassembled WGS sequence"/>
</dbReference>
<evidence type="ECO:0000256" key="4">
    <source>
        <dbReference type="RuleBase" id="RU366026"/>
    </source>
</evidence>
<organism evidence="6 7">
    <name type="scientific">Candidatus Niyogibacteria bacterium RIFCSPLOWO2_12_FULL_41_13</name>
    <dbReference type="NCBI Taxonomy" id="1801726"/>
    <lineage>
        <taxon>Bacteria</taxon>
        <taxon>Candidatus Niyogiibacteriota</taxon>
    </lineage>
</organism>
<reference evidence="6 7" key="1">
    <citation type="journal article" date="2016" name="Nat. Commun.">
        <title>Thousands of microbial genomes shed light on interconnected biogeochemical processes in an aquifer system.</title>
        <authorList>
            <person name="Anantharaman K."/>
            <person name="Brown C.T."/>
            <person name="Hug L.A."/>
            <person name="Sharon I."/>
            <person name="Castelle C.J."/>
            <person name="Probst A.J."/>
            <person name="Thomas B.C."/>
            <person name="Singh A."/>
            <person name="Wilkins M.J."/>
            <person name="Karaoz U."/>
            <person name="Brodie E.L."/>
            <person name="Williams K.H."/>
            <person name="Hubbard S.S."/>
            <person name="Banfield J.F."/>
        </authorList>
    </citation>
    <scope>NUCLEOTIDE SEQUENCE [LARGE SCALE GENOMIC DNA]</scope>
</reference>
<evidence type="ECO:0000313" key="6">
    <source>
        <dbReference type="EMBL" id="OGZ32034.1"/>
    </source>
</evidence>
<feature type="domain" description="Cobalamin adenosyltransferase-like" evidence="5">
    <location>
        <begin position="9"/>
        <end position="162"/>
    </location>
</feature>
<dbReference type="GO" id="GO:0005524">
    <property type="term" value="F:ATP binding"/>
    <property type="evidence" value="ECO:0007669"/>
    <property type="project" value="UniProtKB-UniRule"/>
</dbReference>
<proteinExistence type="inferred from homology"/>
<keyword evidence="3 4" id="KW-0067">ATP-binding</keyword>
<keyword evidence="4" id="KW-0169">Cobalamin biosynthesis</keyword>
<evidence type="ECO:0000256" key="1">
    <source>
        <dbReference type="ARBA" id="ARBA00022679"/>
    </source>
</evidence>
<name>A0A1G2F1T7_9BACT</name>